<dbReference type="GO" id="GO:0006508">
    <property type="term" value="P:proteolysis"/>
    <property type="evidence" value="ECO:0007669"/>
    <property type="project" value="UniProtKB-KW"/>
</dbReference>
<evidence type="ECO:0000256" key="1">
    <source>
        <dbReference type="ARBA" id="ARBA00000424"/>
    </source>
</evidence>
<dbReference type="eggNOG" id="COG1404">
    <property type="taxonomic scope" value="Bacteria"/>
</dbReference>
<dbReference type="Pfam" id="PF08453">
    <property type="entry name" value="Peptidase_M9_N"/>
    <property type="match status" value="1"/>
</dbReference>
<keyword evidence="10" id="KW-0862">Zinc</keyword>
<dbReference type="RefSeq" id="WP_020911652.1">
    <property type="nucleotide sequence ID" value="NC_011566.1"/>
</dbReference>
<keyword evidence="11" id="KW-0482">Metalloprotease</keyword>
<dbReference type="Proteomes" id="UP000000753">
    <property type="component" value="Chromosome"/>
</dbReference>
<dbReference type="EMBL" id="CP000472">
    <property type="protein sequence ID" value="ACJ28274.1"/>
    <property type="molecule type" value="Genomic_DNA"/>
</dbReference>
<feature type="domain" description="Peptidase C-terminal archaeal/bacterial" evidence="16">
    <location>
        <begin position="707"/>
        <end position="764"/>
    </location>
</feature>
<keyword evidence="9" id="KW-0378">Hydrolase</keyword>
<organism evidence="18 19">
    <name type="scientific">Shewanella piezotolerans (strain WP3 / JCM 13877)</name>
    <dbReference type="NCBI Taxonomy" id="225849"/>
    <lineage>
        <taxon>Bacteria</taxon>
        <taxon>Pseudomonadati</taxon>
        <taxon>Pseudomonadota</taxon>
        <taxon>Gammaproteobacteria</taxon>
        <taxon>Alteromonadales</taxon>
        <taxon>Shewanellaceae</taxon>
        <taxon>Shewanella</taxon>
    </lineage>
</organism>
<dbReference type="GO" id="GO:0005576">
    <property type="term" value="C:extracellular region"/>
    <property type="evidence" value="ECO:0007669"/>
    <property type="project" value="UniProtKB-SubCell"/>
</dbReference>
<evidence type="ECO:0000259" key="17">
    <source>
        <dbReference type="Pfam" id="PF08453"/>
    </source>
</evidence>
<evidence type="ECO:0000256" key="4">
    <source>
        <dbReference type="ARBA" id="ARBA00012653"/>
    </source>
</evidence>
<evidence type="ECO:0000256" key="11">
    <source>
        <dbReference type="ARBA" id="ARBA00023049"/>
    </source>
</evidence>
<comment type="subcellular location">
    <subcellularLocation>
        <location evidence="3">Secreted</location>
    </subcellularLocation>
</comment>
<dbReference type="KEGG" id="swp:swp_1489"/>
<evidence type="ECO:0000256" key="5">
    <source>
        <dbReference type="ARBA" id="ARBA00022525"/>
    </source>
</evidence>
<dbReference type="Pfam" id="PF01752">
    <property type="entry name" value="Peptidase_M9"/>
    <property type="match status" value="1"/>
</dbReference>
<feature type="region of interest" description="Disordered" evidence="14">
    <location>
        <begin position="722"/>
        <end position="743"/>
    </location>
</feature>
<name>B8CKU8_SHEPW</name>
<dbReference type="Gene3D" id="1.10.390.20">
    <property type="match status" value="1"/>
</dbReference>
<evidence type="ECO:0000256" key="3">
    <source>
        <dbReference type="ARBA" id="ARBA00004613"/>
    </source>
</evidence>
<keyword evidence="6" id="KW-0645">Protease</keyword>
<dbReference type="InterPro" id="IPR013661">
    <property type="entry name" value="Peptidase_M9_N_dom"/>
</dbReference>
<reference evidence="18 19" key="1">
    <citation type="journal article" date="2008" name="PLoS ONE">
        <title>Environmental adaptation: genomic analysis of the piezotolerant and psychrotolerant deep-sea iron reducing bacterium Shewanella piezotolerans WP3.</title>
        <authorList>
            <person name="Wang F."/>
            <person name="Wang J."/>
            <person name="Jian H."/>
            <person name="Zhang B."/>
            <person name="Li S."/>
            <person name="Wang F."/>
            <person name="Zeng X."/>
            <person name="Gao L."/>
            <person name="Bartlett D.H."/>
            <person name="Yu J."/>
            <person name="Hu S."/>
            <person name="Xiao X."/>
        </authorList>
    </citation>
    <scope>NUCLEOTIDE SEQUENCE [LARGE SCALE GENOMIC DNA]</scope>
    <source>
        <strain evidence="19">WP3 / JCM 13877</strain>
    </source>
</reference>
<keyword evidence="19" id="KW-1185">Reference proteome</keyword>
<feature type="signal peptide" evidence="15">
    <location>
        <begin position="1"/>
        <end position="20"/>
    </location>
</feature>
<dbReference type="InterPro" id="IPR002169">
    <property type="entry name" value="Peptidase_M9A/M9B"/>
</dbReference>
<feature type="chain" id="PRO_5002866699" description="microbial collagenase" evidence="15">
    <location>
        <begin position="21"/>
        <end position="997"/>
    </location>
</feature>
<accession>B8CKU8</accession>
<evidence type="ECO:0000256" key="12">
    <source>
        <dbReference type="ARBA" id="ARBA00023145"/>
    </source>
</evidence>
<evidence type="ECO:0000256" key="14">
    <source>
        <dbReference type="SAM" id="MobiDB-lite"/>
    </source>
</evidence>
<feature type="domain" description="Peptidase M9 collagenase N-terminal" evidence="17">
    <location>
        <begin position="92"/>
        <end position="254"/>
    </location>
</feature>
<comment type="catalytic activity">
    <reaction evidence="1">
        <text>Digestion of native collagen in the triple helical region at Xaa-|-Gly bonds. With synthetic peptides, a preference is shown for Gly at P3 and P1', Pro and Ala at P2 and P2', and hydroxyproline, Ala or Arg at P3'.</text>
        <dbReference type="EC" id="3.4.24.3"/>
    </reaction>
</comment>
<dbReference type="Gene3D" id="3.40.30.160">
    <property type="entry name" value="Collagenase ColT, N-terminal domain"/>
    <property type="match status" value="1"/>
</dbReference>
<evidence type="ECO:0000256" key="8">
    <source>
        <dbReference type="ARBA" id="ARBA00022729"/>
    </source>
</evidence>
<evidence type="ECO:0000256" key="15">
    <source>
        <dbReference type="SAM" id="SignalP"/>
    </source>
</evidence>
<dbReference type="PRINTS" id="PR00931">
    <property type="entry name" value="MICOLLPTASE"/>
</dbReference>
<keyword evidence="8 15" id="KW-0732">Signal</keyword>
<evidence type="ECO:0000256" key="13">
    <source>
        <dbReference type="PIRSR" id="PIRSR602169-1"/>
    </source>
</evidence>
<evidence type="ECO:0000259" key="16">
    <source>
        <dbReference type="Pfam" id="PF04151"/>
    </source>
</evidence>
<comment type="cofactor">
    <cofactor evidence="2">
        <name>Zn(2+)</name>
        <dbReference type="ChEBI" id="CHEBI:29105"/>
    </cofactor>
</comment>
<dbReference type="Pfam" id="PF04151">
    <property type="entry name" value="PPC"/>
    <property type="match status" value="3"/>
</dbReference>
<dbReference type="InterPro" id="IPR007280">
    <property type="entry name" value="Peptidase_C_arc/bac"/>
</dbReference>
<feature type="compositionally biased region" description="Polar residues" evidence="14">
    <location>
        <begin position="728"/>
        <end position="743"/>
    </location>
</feature>
<sequence>MIKKTLTILLLALTSHSAMAATERDGAYRTQDTDNQGVEHVRSSQDYMPQVAQPLTNEIADEIRPDNNTVSAISTLSTFSSMSVMSSVEQGCSEQVFTSLSGGALLAALRDNGRDCIDTLFNDEPETLALGAYSDANLTTVVNEIKAQALTYDGSDPDEYLSALFYWLKAYAFYDERRFVNANSQQSMEQAVNALYASEHFFDKNPQNGLVVRSALGILKNANIAERFVHITKDVLNRYDESFENVSNWGKGISPLLWQTLQSCASKKECRAQQHNISLINAIKTFIYNNLSWLDKPDNDYHLFNLGYQLVNLYRGESEAHFAAIEDEFVTEVDKILNSSFGPLKSDAARTLYLAVFESVNYNGVCAVYNVCDLKDELIASVLDKRMTCPSGNLFIWAQDMDQAQLEWACSSLAVDENNFHEKLKTNRTPVSPDDNDQLQMVIFNDKKEWVTYGGALFNVSTNNGGTYREGDPSRAGDQATFYAYEDVGERPIFDIWNLRHEYIHYLEGRFISKGSFRDSDSAGRTVWFGEGIAEYISLVDCNAAAIDEARSGDYALSTIFSNEYGVGQTRIYDWGYLSNRFMFERQNSSFFAMLDLFKQGDFQTYRAELVDPWVNHQTFDAEFASWLTTVESTGCSIDNTRPPSPEEAIDIDDVQGNDQVGINACALGREQLEFRVQAGVASCLSSANAGKKNEYAISVPQGLADVSLEITLRHGSGNADLYHEHGSANNGSSYELESTGPDNNETIIVTPVQSGWNYIGVSAESNYSGVTLLARFVQNNLPVDDSTLQNGISQHASAERGEDIHFTMNVPAAVSALAFDTSGGSGDADLYVKFGSEPRLTDYDCRPYKGGNQESCEINNAQEGTYFVMLHGYSDFSDVSVTGRYNADGGNDDTRVLENGTAKLVSGTVSGEVTYTMTVPIGATNLSFSTSGGSGDADLHVKFGSAATPSDYDCRPWKNGSTEQCTINNVQAGTYYIMLLGHSDFSDVSLVGRYTP</sequence>
<dbReference type="eggNOG" id="COG4934">
    <property type="taxonomic scope" value="Bacteria"/>
</dbReference>
<gene>
    <name evidence="18" type="ordered locus">swp_1489</name>
</gene>
<dbReference type="STRING" id="225849.swp_1489"/>
<dbReference type="GO" id="GO:0008270">
    <property type="term" value="F:zinc ion binding"/>
    <property type="evidence" value="ECO:0007669"/>
    <property type="project" value="InterPro"/>
</dbReference>
<feature type="domain" description="Peptidase C-terminal archaeal/bacterial" evidence="16">
    <location>
        <begin position="915"/>
        <end position="980"/>
    </location>
</feature>
<keyword evidence="7" id="KW-0479">Metal-binding</keyword>
<dbReference type="AlphaFoldDB" id="B8CKU8"/>
<keyword evidence="12" id="KW-0865">Zymogen</keyword>
<evidence type="ECO:0000256" key="2">
    <source>
        <dbReference type="ARBA" id="ARBA00001947"/>
    </source>
</evidence>
<protein>
    <recommendedName>
        <fullName evidence="4">microbial collagenase</fullName>
        <ecNumber evidence="4">3.4.24.3</ecNumber>
    </recommendedName>
</protein>
<evidence type="ECO:0000313" key="19">
    <source>
        <dbReference type="Proteomes" id="UP000000753"/>
    </source>
</evidence>
<evidence type="ECO:0000256" key="9">
    <source>
        <dbReference type="ARBA" id="ARBA00022801"/>
    </source>
</evidence>
<feature type="active site" evidence="13">
    <location>
        <position position="502"/>
    </location>
</feature>
<dbReference type="Gene3D" id="2.60.120.380">
    <property type="match status" value="3"/>
</dbReference>
<dbReference type="GO" id="GO:0004222">
    <property type="term" value="F:metalloendopeptidase activity"/>
    <property type="evidence" value="ECO:0007669"/>
    <property type="project" value="UniProtKB-EC"/>
</dbReference>
<feature type="domain" description="Peptidase C-terminal archaeal/bacterial" evidence="16">
    <location>
        <begin position="807"/>
        <end position="872"/>
    </location>
</feature>
<evidence type="ECO:0000256" key="10">
    <source>
        <dbReference type="ARBA" id="ARBA00022833"/>
    </source>
</evidence>
<evidence type="ECO:0000256" key="6">
    <source>
        <dbReference type="ARBA" id="ARBA00022670"/>
    </source>
</evidence>
<dbReference type="EC" id="3.4.24.3" evidence="4"/>
<evidence type="ECO:0000313" key="18">
    <source>
        <dbReference type="EMBL" id="ACJ28274.1"/>
    </source>
</evidence>
<keyword evidence="5" id="KW-0964">Secreted</keyword>
<proteinExistence type="predicted"/>
<dbReference type="HOGENOM" id="CLU_011878_0_0_6"/>
<evidence type="ECO:0000256" key="7">
    <source>
        <dbReference type="ARBA" id="ARBA00022723"/>
    </source>
</evidence>